<gene>
    <name evidence="1" type="ORF">SAMN02745202_02541</name>
</gene>
<evidence type="ECO:0000313" key="1">
    <source>
        <dbReference type="EMBL" id="SKA22365.1"/>
    </source>
</evidence>
<feature type="non-terminal residue" evidence="1">
    <location>
        <position position="46"/>
    </location>
</feature>
<dbReference type="Proteomes" id="UP000190065">
    <property type="component" value="Unassembled WGS sequence"/>
</dbReference>
<accession>A0A1T4S2B1</accession>
<name>A0A1T4S2B1_9BACT</name>
<protein>
    <submittedName>
        <fullName evidence="1">Uncharacterized protein</fullName>
    </submittedName>
</protein>
<evidence type="ECO:0000313" key="2">
    <source>
        <dbReference type="Proteomes" id="UP000190065"/>
    </source>
</evidence>
<organism evidence="1 2">
    <name type="scientific">Segatella oulorum</name>
    <dbReference type="NCBI Taxonomy" id="28136"/>
    <lineage>
        <taxon>Bacteria</taxon>
        <taxon>Pseudomonadati</taxon>
        <taxon>Bacteroidota</taxon>
        <taxon>Bacteroidia</taxon>
        <taxon>Bacteroidales</taxon>
        <taxon>Prevotellaceae</taxon>
        <taxon>Segatella</taxon>
    </lineage>
</organism>
<sequence>MNRLLQVTLLLALFTQVCFCKTREDLISFDYSRIFMNGDLIGYIGD</sequence>
<reference evidence="1 2" key="1">
    <citation type="submission" date="2017-02" db="EMBL/GenBank/DDBJ databases">
        <authorList>
            <person name="Peterson S.W."/>
        </authorList>
    </citation>
    <scope>NUCLEOTIDE SEQUENCE [LARGE SCALE GENOMIC DNA]</scope>
    <source>
        <strain evidence="1 2">ATCC 43324</strain>
    </source>
</reference>
<dbReference type="AlphaFoldDB" id="A0A1T4S2B1"/>
<proteinExistence type="predicted"/>
<dbReference type="EMBL" id="FUXK01000049">
    <property type="protein sequence ID" value="SKA22365.1"/>
    <property type="molecule type" value="Genomic_DNA"/>
</dbReference>